<dbReference type="EMBL" id="JBBPBM010000010">
    <property type="protein sequence ID" value="KAK8565151.1"/>
    <property type="molecule type" value="Genomic_DNA"/>
</dbReference>
<proteinExistence type="predicted"/>
<organism evidence="1 2">
    <name type="scientific">Hibiscus sabdariffa</name>
    <name type="common">roselle</name>
    <dbReference type="NCBI Taxonomy" id="183260"/>
    <lineage>
        <taxon>Eukaryota</taxon>
        <taxon>Viridiplantae</taxon>
        <taxon>Streptophyta</taxon>
        <taxon>Embryophyta</taxon>
        <taxon>Tracheophyta</taxon>
        <taxon>Spermatophyta</taxon>
        <taxon>Magnoliopsida</taxon>
        <taxon>eudicotyledons</taxon>
        <taxon>Gunneridae</taxon>
        <taxon>Pentapetalae</taxon>
        <taxon>rosids</taxon>
        <taxon>malvids</taxon>
        <taxon>Malvales</taxon>
        <taxon>Malvaceae</taxon>
        <taxon>Malvoideae</taxon>
        <taxon>Hibiscus</taxon>
    </lineage>
</organism>
<keyword evidence="2" id="KW-1185">Reference proteome</keyword>
<accession>A0ABR2ESZ9</accession>
<name>A0ABR2ESZ9_9ROSI</name>
<protein>
    <submittedName>
        <fullName evidence="1">Uncharacterized protein</fullName>
    </submittedName>
</protein>
<reference evidence="1 2" key="1">
    <citation type="journal article" date="2024" name="G3 (Bethesda)">
        <title>Genome assembly of Hibiscus sabdariffa L. provides insights into metabolisms of medicinal natural products.</title>
        <authorList>
            <person name="Kim T."/>
        </authorList>
    </citation>
    <scope>NUCLEOTIDE SEQUENCE [LARGE SCALE GENOMIC DNA]</scope>
    <source>
        <strain evidence="1">TK-2024</strain>
        <tissue evidence="1">Old leaves</tissue>
    </source>
</reference>
<comment type="caution">
    <text evidence="1">The sequence shown here is derived from an EMBL/GenBank/DDBJ whole genome shotgun (WGS) entry which is preliminary data.</text>
</comment>
<dbReference type="Proteomes" id="UP001472677">
    <property type="component" value="Unassembled WGS sequence"/>
</dbReference>
<sequence length="95" mass="10696">MIRGECVRFDDGFINSLFDLSCVEDEHEVFGDSMTTTKRNKILANLCETSTTWTVSPKGSRSIKRLALKPQARGWSDFLKASLIPTSHNETISEE</sequence>
<gene>
    <name evidence="1" type="ORF">V6N12_058725</name>
</gene>
<evidence type="ECO:0000313" key="2">
    <source>
        <dbReference type="Proteomes" id="UP001472677"/>
    </source>
</evidence>
<evidence type="ECO:0000313" key="1">
    <source>
        <dbReference type="EMBL" id="KAK8565151.1"/>
    </source>
</evidence>